<keyword evidence="1 3" id="KW-0808">Transferase</keyword>
<dbReference type="SFLD" id="SFLDG00358">
    <property type="entry name" value="Main_(cytGST)"/>
    <property type="match status" value="1"/>
</dbReference>
<comment type="caution">
    <text evidence="5">The sequence shown here is derived from an EMBL/GenBank/DDBJ whole genome shotgun (WGS) entry which is preliminary data.</text>
</comment>
<dbReference type="InterPro" id="IPR040079">
    <property type="entry name" value="Glutathione_S-Trfase"/>
</dbReference>
<evidence type="ECO:0000256" key="3">
    <source>
        <dbReference type="RuleBase" id="RU369102"/>
    </source>
</evidence>
<evidence type="ECO:0000313" key="5">
    <source>
        <dbReference type="EMBL" id="PWA57820.1"/>
    </source>
</evidence>
<dbReference type="PANTHER" id="PTHR11260">
    <property type="entry name" value="GLUTATHIONE S-TRANSFERASE, GST, SUPERFAMILY, GST DOMAIN CONTAINING"/>
    <property type="match status" value="1"/>
</dbReference>
<comment type="subcellular location">
    <subcellularLocation>
        <location evidence="3">Cytoplasm</location>
        <location evidence="3">Cytosol</location>
    </subcellularLocation>
</comment>
<protein>
    <recommendedName>
        <fullName evidence="3">Glutathione S-transferase</fullName>
        <ecNumber evidence="3">2.5.1.18</ecNumber>
    </recommendedName>
</protein>
<accession>A0A2U1M9A5</accession>
<comment type="catalytic activity">
    <reaction evidence="2 3">
        <text>RX + glutathione = an S-substituted glutathione + a halide anion + H(+)</text>
        <dbReference type="Rhea" id="RHEA:16437"/>
        <dbReference type="ChEBI" id="CHEBI:15378"/>
        <dbReference type="ChEBI" id="CHEBI:16042"/>
        <dbReference type="ChEBI" id="CHEBI:17792"/>
        <dbReference type="ChEBI" id="CHEBI:57925"/>
        <dbReference type="ChEBI" id="CHEBI:90779"/>
        <dbReference type="EC" id="2.5.1.18"/>
    </reaction>
</comment>
<dbReference type="EMBL" id="PKPP01006055">
    <property type="protein sequence ID" value="PWA57820.1"/>
    <property type="molecule type" value="Genomic_DNA"/>
</dbReference>
<dbReference type="InterPro" id="IPR036249">
    <property type="entry name" value="Thioredoxin-like_sf"/>
</dbReference>
<reference evidence="5 6" key="1">
    <citation type="journal article" date="2018" name="Mol. Plant">
        <title>The genome of Artemisia annua provides insight into the evolution of Asteraceae family and artemisinin biosynthesis.</title>
        <authorList>
            <person name="Shen Q."/>
            <person name="Zhang L."/>
            <person name="Liao Z."/>
            <person name="Wang S."/>
            <person name="Yan T."/>
            <person name="Shi P."/>
            <person name="Liu M."/>
            <person name="Fu X."/>
            <person name="Pan Q."/>
            <person name="Wang Y."/>
            <person name="Lv Z."/>
            <person name="Lu X."/>
            <person name="Zhang F."/>
            <person name="Jiang W."/>
            <person name="Ma Y."/>
            <person name="Chen M."/>
            <person name="Hao X."/>
            <person name="Li L."/>
            <person name="Tang Y."/>
            <person name="Lv G."/>
            <person name="Zhou Y."/>
            <person name="Sun X."/>
            <person name="Brodelius P.E."/>
            <person name="Rose J.K.C."/>
            <person name="Tang K."/>
        </authorList>
    </citation>
    <scope>NUCLEOTIDE SEQUENCE [LARGE SCALE GENOMIC DNA]</scope>
    <source>
        <strain evidence="6">cv. Huhao1</strain>
        <tissue evidence="5">Leaf</tissue>
    </source>
</reference>
<dbReference type="InterPro" id="IPR045073">
    <property type="entry name" value="Omega/Tau-like"/>
</dbReference>
<name>A0A2U1M9A5_ARTAN</name>
<organism evidence="5 6">
    <name type="scientific">Artemisia annua</name>
    <name type="common">Sweet wormwood</name>
    <dbReference type="NCBI Taxonomy" id="35608"/>
    <lineage>
        <taxon>Eukaryota</taxon>
        <taxon>Viridiplantae</taxon>
        <taxon>Streptophyta</taxon>
        <taxon>Embryophyta</taxon>
        <taxon>Tracheophyta</taxon>
        <taxon>Spermatophyta</taxon>
        <taxon>Magnoliopsida</taxon>
        <taxon>eudicotyledons</taxon>
        <taxon>Gunneridae</taxon>
        <taxon>Pentapetalae</taxon>
        <taxon>asterids</taxon>
        <taxon>campanulids</taxon>
        <taxon>Asterales</taxon>
        <taxon>Asteraceae</taxon>
        <taxon>Asteroideae</taxon>
        <taxon>Anthemideae</taxon>
        <taxon>Artemisiinae</taxon>
        <taxon>Artemisia</taxon>
    </lineage>
</organism>
<dbReference type="Pfam" id="PF02798">
    <property type="entry name" value="GST_N"/>
    <property type="match status" value="1"/>
</dbReference>
<comment type="function">
    <text evidence="3">Is involved in the conjugation of reduced glutathione to a wide number of exogenous and endogenous hydrophobic electrophiles.</text>
</comment>
<evidence type="ECO:0000313" key="6">
    <source>
        <dbReference type="Proteomes" id="UP000245207"/>
    </source>
</evidence>
<dbReference type="GO" id="GO:0004364">
    <property type="term" value="F:glutathione transferase activity"/>
    <property type="evidence" value="ECO:0007669"/>
    <property type="project" value="UniProtKB-UniRule"/>
</dbReference>
<dbReference type="OrthoDB" id="4951845at2759"/>
<dbReference type="CDD" id="cd03058">
    <property type="entry name" value="GST_N_Tau"/>
    <property type="match status" value="1"/>
</dbReference>
<evidence type="ECO:0000259" key="4">
    <source>
        <dbReference type="PROSITE" id="PS50404"/>
    </source>
</evidence>
<dbReference type="InterPro" id="IPR004045">
    <property type="entry name" value="Glutathione_S-Trfase_N"/>
</dbReference>
<proteinExistence type="inferred from homology"/>
<dbReference type="EC" id="2.5.1.18" evidence="3"/>
<keyword evidence="3" id="KW-0963">Cytoplasm</keyword>
<evidence type="ECO:0000256" key="2">
    <source>
        <dbReference type="ARBA" id="ARBA00047960"/>
    </source>
</evidence>
<evidence type="ECO:0000256" key="1">
    <source>
        <dbReference type="ARBA" id="ARBA00022679"/>
    </source>
</evidence>
<dbReference type="PANTHER" id="PTHR11260:SF762">
    <property type="entry name" value="GLUTATHIONE TRANSFERASE"/>
    <property type="match status" value="1"/>
</dbReference>
<dbReference type="GO" id="GO:0006749">
    <property type="term" value="P:glutathione metabolic process"/>
    <property type="evidence" value="ECO:0007669"/>
    <property type="project" value="TreeGrafter"/>
</dbReference>
<gene>
    <name evidence="5" type="ORF">CTI12_AA405200</name>
</gene>
<sequence length="150" mass="17038">MGEVKLLTNWSSPIALRIVWALKLKGIEYETIYEDLDNKSPLLLENNPIHKKVPVLLHNGTPICESLVILEYIDEIWNKTTRFLPEDPISRATARFWAKFSDEQLTSGTMNEPHLSCPTDINSVTVQVPENIINGFILFFLGGVVEKWTG</sequence>
<dbReference type="SFLD" id="SFLDS00019">
    <property type="entry name" value="Glutathione_Transferase_(cytos"/>
    <property type="match status" value="1"/>
</dbReference>
<dbReference type="PROSITE" id="PS50404">
    <property type="entry name" value="GST_NTER"/>
    <property type="match status" value="1"/>
</dbReference>
<dbReference type="SUPFAM" id="SSF52833">
    <property type="entry name" value="Thioredoxin-like"/>
    <property type="match status" value="1"/>
</dbReference>
<dbReference type="GO" id="GO:0005829">
    <property type="term" value="C:cytosol"/>
    <property type="evidence" value="ECO:0007669"/>
    <property type="project" value="UniProtKB-SubCell"/>
</dbReference>
<feature type="domain" description="GST N-terminal" evidence="4">
    <location>
        <begin position="2"/>
        <end position="81"/>
    </location>
</feature>
<keyword evidence="6" id="KW-1185">Reference proteome</keyword>
<dbReference type="Gene3D" id="1.20.1050.10">
    <property type="match status" value="1"/>
</dbReference>
<dbReference type="STRING" id="35608.A0A2U1M9A5"/>
<dbReference type="AlphaFoldDB" id="A0A2U1M9A5"/>
<dbReference type="FunFam" id="3.40.30.10:FF:000014">
    <property type="entry name" value="Tau class glutathione S-transferase"/>
    <property type="match status" value="1"/>
</dbReference>
<comment type="similarity">
    <text evidence="3">Belongs to the GST superfamily.</text>
</comment>
<dbReference type="Proteomes" id="UP000245207">
    <property type="component" value="Unassembled WGS sequence"/>
</dbReference>
<dbReference type="Gene3D" id="3.40.30.10">
    <property type="entry name" value="Glutaredoxin"/>
    <property type="match status" value="1"/>
</dbReference>